<dbReference type="GO" id="GO:0010181">
    <property type="term" value="F:FMN binding"/>
    <property type="evidence" value="ECO:0007669"/>
    <property type="project" value="InterPro"/>
</dbReference>
<sequence length="647" mass="69196">MSEVVVWIADGCITCDACEEEYPEVFKVTDDTCYIMADSRTDGGFDTNEVTKSTLKSGLDLEAIQDAAGGCPVDVIMVEVRGDGDSASEAEAEESVAEVVEPVETPAAVEASIDGDRSVLVLSGSQSGNSEAIAAKIGKLAGNYSLEATVKGMDEIQIGDLAGYQRILVVCSTWGEGEMPDNAEDLWNAANADGAPSLSGSHFSVCSLGDTSYEFFCQSGIDWDGWFEKVGANRITPRVDCDVDYDAMADAWLADALAHMGAVDGDGNFNEEMVAALKEKAAGGSKKATAGSAFDIPELVGEEIQVNARVFRYDPKSGQSGHDIWRCAVPGSVSVLELLRLLKATEDGSLTFRDGNADDPTTAISANGRNILPGRVAISEIVRDKDGESSLRIDPLSGFDVIRDLAVDHSDYQIHLANSKPWMHATTREGTKVSQGIIGTMDAVTAETLHSASDFPSCQLLHASSDTVPHNRSYIGPAVISRLWARYNDPRTSQKGKDGYLATIESENGIKAEADLSSIYKSGRAWDGAGTSLLEAKRKTLQDSGFTGRHGKHVWWFSETVKLSGRLNETVLAGATLGPFGMAKNAISGVLPRMLLGFTRTGGPMIRDLQALAVPPASVGKMPKMINSSVDDHHEVVAIFNKFDRRF</sequence>
<dbReference type="Gene3D" id="3.10.20.30">
    <property type="match status" value="1"/>
</dbReference>
<organism evidence="5">
    <name type="scientific">uncultured marine group II euryarchaeote KM3-136-D10</name>
    <dbReference type="NCBI Taxonomy" id="526664"/>
    <lineage>
        <taxon>Archaea</taxon>
        <taxon>Methanobacteriati</taxon>
        <taxon>Thermoplasmatota</taxon>
        <taxon>Candidatus Poseidoniia</taxon>
        <taxon>Candidatus Poseidoniales</taxon>
        <taxon>environmental samples</taxon>
    </lineage>
</organism>
<evidence type="ECO:0000256" key="2">
    <source>
        <dbReference type="ARBA" id="ARBA00022630"/>
    </source>
</evidence>
<proteinExistence type="predicted"/>
<keyword evidence="3" id="KW-0288">FMN</keyword>
<dbReference type="AlphaFoldDB" id="B3V6E2"/>
<dbReference type="Gene3D" id="3.30.70.20">
    <property type="match status" value="1"/>
</dbReference>
<dbReference type="EMBL" id="EU686634">
    <property type="protein sequence ID" value="ACF09866.1"/>
    <property type="molecule type" value="Genomic_DNA"/>
</dbReference>
<dbReference type="GO" id="GO:0050660">
    <property type="term" value="F:flavin adenine dinucleotide binding"/>
    <property type="evidence" value="ECO:0007669"/>
    <property type="project" value="TreeGrafter"/>
</dbReference>
<dbReference type="InterPro" id="IPR008254">
    <property type="entry name" value="Flavodoxin/NO_synth"/>
</dbReference>
<evidence type="ECO:0000313" key="5">
    <source>
        <dbReference type="EMBL" id="ACF09866.1"/>
    </source>
</evidence>
<dbReference type="PROSITE" id="PS50902">
    <property type="entry name" value="FLAVODOXIN_LIKE"/>
    <property type="match status" value="1"/>
</dbReference>
<accession>B3V6E2</accession>
<dbReference type="GO" id="GO:0051536">
    <property type="term" value="F:iron-sulfur cluster binding"/>
    <property type="evidence" value="ECO:0007669"/>
    <property type="project" value="InterPro"/>
</dbReference>
<dbReference type="SUPFAM" id="SSF52218">
    <property type="entry name" value="Flavoproteins"/>
    <property type="match status" value="1"/>
</dbReference>
<dbReference type="GO" id="GO:0009055">
    <property type="term" value="F:electron transfer activity"/>
    <property type="evidence" value="ECO:0007669"/>
    <property type="project" value="InterPro"/>
</dbReference>
<keyword evidence="2" id="KW-0285">Flavoprotein</keyword>
<dbReference type="Pfam" id="PF00258">
    <property type="entry name" value="Flavodoxin_1"/>
    <property type="match status" value="1"/>
</dbReference>
<dbReference type="InterPro" id="IPR029039">
    <property type="entry name" value="Flavoprotein-like_sf"/>
</dbReference>
<reference evidence="5" key="2">
    <citation type="submission" date="2008-05" db="EMBL/GenBank/DDBJ databases">
        <authorList>
            <person name="Martin-Cuadrado A.-B."/>
            <person name="Rodriguez-Valera F."/>
            <person name="Moreira D."/>
            <person name="Alba J.-C."/>
            <person name="Ivars-Martinez E."/>
            <person name="Henn M.R."/>
            <person name="Talla E."/>
            <person name="Lopez-Garcia P."/>
        </authorList>
    </citation>
    <scope>NUCLEOTIDE SEQUENCE</scope>
</reference>
<name>B3V6E2_9ARCH</name>
<dbReference type="PRINTS" id="PR00369">
    <property type="entry name" value="FLAVODOXIN"/>
</dbReference>
<dbReference type="PANTHER" id="PTHR19384">
    <property type="entry name" value="NITRIC OXIDE SYNTHASE-RELATED"/>
    <property type="match status" value="1"/>
</dbReference>
<dbReference type="InterPro" id="IPR025192">
    <property type="entry name" value="Succ_DH/fum_Rdtase_N"/>
</dbReference>
<dbReference type="Pfam" id="PF13085">
    <property type="entry name" value="Fer2_3"/>
    <property type="match status" value="1"/>
</dbReference>
<feature type="domain" description="Flavodoxin-like" evidence="4">
    <location>
        <begin position="119"/>
        <end position="257"/>
    </location>
</feature>
<evidence type="ECO:0000256" key="1">
    <source>
        <dbReference type="ARBA" id="ARBA00001917"/>
    </source>
</evidence>
<keyword evidence="5" id="KW-0560">Oxidoreductase</keyword>
<dbReference type="GO" id="GO:0016491">
    <property type="term" value="F:oxidoreductase activity"/>
    <property type="evidence" value="ECO:0007669"/>
    <property type="project" value="UniProtKB-KW"/>
</dbReference>
<dbReference type="EC" id="1.3.99.1" evidence="5"/>
<dbReference type="InterPro" id="IPR012675">
    <property type="entry name" value="Beta-grasp_dom_sf"/>
</dbReference>
<dbReference type="InterPro" id="IPR001094">
    <property type="entry name" value="Flavdoxin-like"/>
</dbReference>
<comment type="cofactor">
    <cofactor evidence="1">
        <name>FMN</name>
        <dbReference type="ChEBI" id="CHEBI:58210"/>
    </cofactor>
</comment>
<evidence type="ECO:0000259" key="4">
    <source>
        <dbReference type="PROSITE" id="PS50902"/>
    </source>
</evidence>
<dbReference type="Gene3D" id="3.40.50.360">
    <property type="match status" value="1"/>
</dbReference>
<dbReference type="PANTHER" id="PTHR19384:SF128">
    <property type="entry name" value="NADPH OXIDOREDUCTASE A"/>
    <property type="match status" value="1"/>
</dbReference>
<dbReference type="Pfam" id="PF13370">
    <property type="entry name" value="Fer4_13"/>
    <property type="match status" value="1"/>
</dbReference>
<reference evidence="5" key="1">
    <citation type="journal article" date="2008" name="ISME J.">
        <title>Hindsight in the relative abundance, metabolic potential and genome dynamics of uncultivated marine archaea from comparative metagenomic analyses of bathypelagic plankton of different oceanic regions.</title>
        <authorList>
            <person name="Martin-Cuadrado A.B."/>
            <person name="Rodriguez-Valera F."/>
            <person name="Moreira D."/>
            <person name="Alba J.C."/>
            <person name="Ivars-Martinez E."/>
            <person name="Henn M.R."/>
            <person name="Talla E."/>
            <person name="Lopez-Garcia P."/>
        </authorList>
    </citation>
    <scope>NUCLEOTIDE SEQUENCE</scope>
</reference>
<protein>
    <submittedName>
        <fullName evidence="5">Succinate dehydrogenase iron-sulfur protein</fullName>
        <ecNumber evidence="5">1.3.99.1</ecNumber>
    </submittedName>
</protein>
<evidence type="ECO:0000256" key="3">
    <source>
        <dbReference type="ARBA" id="ARBA00022643"/>
    </source>
</evidence>
<dbReference type="GO" id="GO:0005829">
    <property type="term" value="C:cytosol"/>
    <property type="evidence" value="ECO:0007669"/>
    <property type="project" value="TreeGrafter"/>
</dbReference>